<evidence type="ECO:0000313" key="2">
    <source>
        <dbReference type="Proteomes" id="UP000887458"/>
    </source>
</evidence>
<accession>A0ABQ8J7G1</accession>
<organism evidence="1 2">
    <name type="scientific">Dermatophagoides pteronyssinus</name>
    <name type="common">European house dust mite</name>
    <dbReference type="NCBI Taxonomy" id="6956"/>
    <lineage>
        <taxon>Eukaryota</taxon>
        <taxon>Metazoa</taxon>
        <taxon>Ecdysozoa</taxon>
        <taxon>Arthropoda</taxon>
        <taxon>Chelicerata</taxon>
        <taxon>Arachnida</taxon>
        <taxon>Acari</taxon>
        <taxon>Acariformes</taxon>
        <taxon>Sarcoptiformes</taxon>
        <taxon>Astigmata</taxon>
        <taxon>Psoroptidia</taxon>
        <taxon>Analgoidea</taxon>
        <taxon>Pyroglyphidae</taxon>
        <taxon>Dermatophagoidinae</taxon>
        <taxon>Dermatophagoides</taxon>
    </lineage>
</organism>
<sequence length="93" mass="10458">MVSGQEFIPKNLARTSVDQHPHTHIYSLSLTQVTRNVLHCTLLDNEKGQKLKKQSLAAKTSDMALKRFDVENIISIRYPNGHVEQNICLSGLS</sequence>
<keyword evidence="2" id="KW-1185">Reference proteome</keyword>
<reference evidence="1 2" key="1">
    <citation type="journal article" date="2018" name="J. Allergy Clin. Immunol.">
        <title>High-quality assembly of Dermatophagoides pteronyssinus genome and transcriptome reveals a wide range of novel allergens.</title>
        <authorList>
            <person name="Liu X.Y."/>
            <person name="Yang K.Y."/>
            <person name="Wang M.Q."/>
            <person name="Kwok J.S."/>
            <person name="Zeng X."/>
            <person name="Yang Z."/>
            <person name="Xiao X.J."/>
            <person name="Lau C.P."/>
            <person name="Li Y."/>
            <person name="Huang Z.M."/>
            <person name="Ba J.G."/>
            <person name="Yim A.K."/>
            <person name="Ouyang C.Y."/>
            <person name="Ngai S.M."/>
            <person name="Chan T.F."/>
            <person name="Leung E.L."/>
            <person name="Liu L."/>
            <person name="Liu Z.G."/>
            <person name="Tsui S.K."/>
        </authorList>
    </citation>
    <scope>NUCLEOTIDE SEQUENCE [LARGE SCALE GENOMIC DNA]</scope>
    <source>
        <strain evidence="1">Derp</strain>
    </source>
</reference>
<gene>
    <name evidence="1" type="ORF">DERP_011350</name>
</gene>
<dbReference type="EMBL" id="NJHN03000063">
    <property type="protein sequence ID" value="KAH9418488.1"/>
    <property type="molecule type" value="Genomic_DNA"/>
</dbReference>
<dbReference type="Proteomes" id="UP000887458">
    <property type="component" value="Unassembled WGS sequence"/>
</dbReference>
<name>A0ABQ8J7G1_DERPT</name>
<evidence type="ECO:0000313" key="1">
    <source>
        <dbReference type="EMBL" id="KAH9418488.1"/>
    </source>
</evidence>
<reference evidence="1 2" key="2">
    <citation type="journal article" date="2022" name="Mol. Biol. Evol.">
        <title>Comparative Genomics Reveals Insights into the Divergent Evolution of Astigmatic Mites and Household Pest Adaptations.</title>
        <authorList>
            <person name="Xiong Q."/>
            <person name="Wan A.T."/>
            <person name="Liu X."/>
            <person name="Fung C.S."/>
            <person name="Xiao X."/>
            <person name="Malainual N."/>
            <person name="Hou J."/>
            <person name="Wang L."/>
            <person name="Wang M."/>
            <person name="Yang K.Y."/>
            <person name="Cui Y."/>
            <person name="Leung E.L."/>
            <person name="Nong W."/>
            <person name="Shin S.K."/>
            <person name="Au S.W."/>
            <person name="Jeong K.Y."/>
            <person name="Chew F.T."/>
            <person name="Hui J.H."/>
            <person name="Leung T.F."/>
            <person name="Tungtrongchitr A."/>
            <person name="Zhong N."/>
            <person name="Liu Z."/>
            <person name="Tsui S.K."/>
        </authorList>
    </citation>
    <scope>NUCLEOTIDE SEQUENCE [LARGE SCALE GENOMIC DNA]</scope>
    <source>
        <strain evidence="1">Derp</strain>
    </source>
</reference>
<protein>
    <submittedName>
        <fullName evidence="1">Uncharacterized protein</fullName>
    </submittedName>
</protein>
<proteinExistence type="predicted"/>
<comment type="caution">
    <text evidence="1">The sequence shown here is derived from an EMBL/GenBank/DDBJ whole genome shotgun (WGS) entry which is preliminary data.</text>
</comment>